<dbReference type="AlphaFoldDB" id="X1J476"/>
<dbReference type="EMBL" id="BARU01026531">
    <property type="protein sequence ID" value="GAH76305.1"/>
    <property type="molecule type" value="Genomic_DNA"/>
</dbReference>
<gene>
    <name evidence="1" type="ORF">S03H2_42603</name>
</gene>
<accession>X1J476</accession>
<sequence length="271" mass="31354">NSPTYIVNDMFTKDVWHHLRIDFDLTTGWQIKLDGTQYGSGYAYSFYSGSPSDINYFDMSTIYSGEGVTDYSAWIDALGYSWDSNYNIGNNLNPASSDAELEFTIDAQLVGVTSEDTLDSVELKYSYINDEGSNDLLIYNYVSEDWLTIIDDSIYSSFSEHSYAIGSDYYDQDYNLKFKFIDSSPETYHQFYLDQFRIDYSYTKTGGNINADITKTISDSFLNRYDTGFSNYKKLYDITIEFDYNFTKELPQYGDLAKFCIEANEYDLIRD</sequence>
<organism evidence="1">
    <name type="scientific">marine sediment metagenome</name>
    <dbReference type="NCBI Taxonomy" id="412755"/>
    <lineage>
        <taxon>unclassified sequences</taxon>
        <taxon>metagenomes</taxon>
        <taxon>ecological metagenomes</taxon>
    </lineage>
</organism>
<reference evidence="1" key="1">
    <citation type="journal article" date="2014" name="Front. Microbiol.">
        <title>High frequency of phylogenetically diverse reductive dehalogenase-homologous genes in deep subseafloor sedimentary metagenomes.</title>
        <authorList>
            <person name="Kawai M."/>
            <person name="Futagami T."/>
            <person name="Toyoda A."/>
            <person name="Takaki Y."/>
            <person name="Nishi S."/>
            <person name="Hori S."/>
            <person name="Arai W."/>
            <person name="Tsubouchi T."/>
            <person name="Morono Y."/>
            <person name="Uchiyama I."/>
            <person name="Ito T."/>
            <person name="Fujiyama A."/>
            <person name="Inagaki F."/>
            <person name="Takami H."/>
        </authorList>
    </citation>
    <scope>NUCLEOTIDE SEQUENCE</scope>
    <source>
        <strain evidence="1">Expedition CK06-06</strain>
    </source>
</reference>
<comment type="caution">
    <text evidence="1">The sequence shown here is derived from an EMBL/GenBank/DDBJ whole genome shotgun (WGS) entry which is preliminary data.</text>
</comment>
<protein>
    <submittedName>
        <fullName evidence="1">Uncharacterized protein</fullName>
    </submittedName>
</protein>
<name>X1J476_9ZZZZ</name>
<feature type="non-terminal residue" evidence="1">
    <location>
        <position position="271"/>
    </location>
</feature>
<proteinExistence type="predicted"/>
<evidence type="ECO:0000313" key="1">
    <source>
        <dbReference type="EMBL" id="GAH76305.1"/>
    </source>
</evidence>
<feature type="non-terminal residue" evidence="1">
    <location>
        <position position="1"/>
    </location>
</feature>